<sequence>MENQKLSSLQLDLLKVYSFQPSDEDLLAVRRLLANYFSDKLVDKIGQSVEKNQISEADLDRWLNE</sequence>
<name>A0A7C9F708_9BACT</name>
<reference evidence="1 2" key="1">
    <citation type="submission" date="2019-10" db="EMBL/GenBank/DDBJ databases">
        <title>Draft Genome Sequence of Cytophagaceae sp. SJW1-29.</title>
        <authorList>
            <person name="Choi A."/>
        </authorList>
    </citation>
    <scope>NUCLEOTIDE SEQUENCE [LARGE SCALE GENOMIC DNA]</scope>
    <source>
        <strain evidence="1 2">SJW1-29</strain>
    </source>
</reference>
<protein>
    <submittedName>
        <fullName evidence="1">Uncharacterized protein</fullName>
    </submittedName>
</protein>
<comment type="caution">
    <text evidence="1">The sequence shown here is derived from an EMBL/GenBank/DDBJ whole genome shotgun (WGS) entry which is preliminary data.</text>
</comment>
<evidence type="ECO:0000313" key="2">
    <source>
        <dbReference type="Proteomes" id="UP000479293"/>
    </source>
</evidence>
<accession>A0A7C9F708</accession>
<organism evidence="1 2">
    <name type="scientific">Salmonirosea aquatica</name>
    <dbReference type="NCBI Taxonomy" id="2654236"/>
    <lineage>
        <taxon>Bacteria</taxon>
        <taxon>Pseudomonadati</taxon>
        <taxon>Bacteroidota</taxon>
        <taxon>Cytophagia</taxon>
        <taxon>Cytophagales</taxon>
        <taxon>Spirosomataceae</taxon>
        <taxon>Salmonirosea</taxon>
    </lineage>
</organism>
<dbReference type="Proteomes" id="UP000479293">
    <property type="component" value="Unassembled WGS sequence"/>
</dbReference>
<gene>
    <name evidence="1" type="ORF">GBK04_16060</name>
</gene>
<evidence type="ECO:0000313" key="1">
    <source>
        <dbReference type="EMBL" id="MPR34826.1"/>
    </source>
</evidence>
<dbReference type="EMBL" id="WHLY01000002">
    <property type="protein sequence ID" value="MPR34826.1"/>
    <property type="molecule type" value="Genomic_DNA"/>
</dbReference>
<dbReference type="RefSeq" id="WP_152761366.1">
    <property type="nucleotide sequence ID" value="NZ_WHLY01000002.1"/>
</dbReference>
<proteinExistence type="predicted"/>
<keyword evidence="2" id="KW-1185">Reference proteome</keyword>
<dbReference type="AlphaFoldDB" id="A0A7C9F708"/>